<gene>
    <name evidence="2" type="ORF">METZ01_LOCUS291992</name>
</gene>
<dbReference type="AlphaFoldDB" id="A0A382LR20"/>
<feature type="non-terminal residue" evidence="2">
    <location>
        <position position="1"/>
    </location>
</feature>
<proteinExistence type="predicted"/>
<reference evidence="2" key="1">
    <citation type="submission" date="2018-05" db="EMBL/GenBank/DDBJ databases">
        <authorList>
            <person name="Lanie J.A."/>
            <person name="Ng W.-L."/>
            <person name="Kazmierczak K.M."/>
            <person name="Andrzejewski T.M."/>
            <person name="Davidsen T.M."/>
            <person name="Wayne K.J."/>
            <person name="Tettelin H."/>
            <person name="Glass J.I."/>
            <person name="Rusch D."/>
            <person name="Podicherti R."/>
            <person name="Tsui H.-C.T."/>
            <person name="Winkler M.E."/>
        </authorList>
    </citation>
    <scope>NUCLEOTIDE SEQUENCE</scope>
</reference>
<dbReference type="EMBL" id="UINC01088688">
    <property type="protein sequence ID" value="SVC39138.1"/>
    <property type="molecule type" value="Genomic_DNA"/>
</dbReference>
<accession>A0A382LR20</accession>
<name>A0A382LR20_9ZZZZ</name>
<sequence>DIPSWCYYCCGPRGRHLNRLLDTPLAKIAMHGLLFYRWPFHGFLHWGYNYWYESQTRSLIDPFSVQDGLAWDGAWAYGDPFVVYPGKEGPIDSMRWEVFGESLQDYSLLQALGTERHDDRLEKLISFEDFPKEESWRTVFRKSIFSELM</sequence>
<dbReference type="Pfam" id="PF13320">
    <property type="entry name" value="GH123_cat"/>
    <property type="match status" value="1"/>
</dbReference>
<evidence type="ECO:0000259" key="1">
    <source>
        <dbReference type="Pfam" id="PF13320"/>
    </source>
</evidence>
<protein>
    <recommendedName>
        <fullName evidence="1">Glycoside hydrolase 123 catalytic domain-containing protein</fullName>
    </recommendedName>
</protein>
<evidence type="ECO:0000313" key="2">
    <source>
        <dbReference type="EMBL" id="SVC39138.1"/>
    </source>
</evidence>
<feature type="domain" description="Glycoside hydrolase 123 catalytic" evidence="1">
    <location>
        <begin position="4"/>
        <end position="111"/>
    </location>
</feature>
<organism evidence="2">
    <name type="scientific">marine metagenome</name>
    <dbReference type="NCBI Taxonomy" id="408172"/>
    <lineage>
        <taxon>unclassified sequences</taxon>
        <taxon>metagenomes</taxon>
        <taxon>ecological metagenomes</taxon>
    </lineage>
</organism>
<dbReference type="InterPro" id="IPR025150">
    <property type="entry name" value="GH123_cat"/>
</dbReference>